<name>A0AAU7F8F0_9NEIS</name>
<dbReference type="RefSeq" id="WP_348944793.1">
    <property type="nucleotide sequence ID" value="NZ_CP157355.1"/>
</dbReference>
<organism evidence="1">
    <name type="scientific">Chitinibacter mangrovi</name>
    <dbReference type="NCBI Taxonomy" id="3153927"/>
    <lineage>
        <taxon>Bacteria</taxon>
        <taxon>Pseudomonadati</taxon>
        <taxon>Pseudomonadota</taxon>
        <taxon>Betaproteobacteria</taxon>
        <taxon>Neisseriales</taxon>
        <taxon>Chitinibacteraceae</taxon>
        <taxon>Chitinibacter</taxon>
    </lineage>
</organism>
<reference evidence="1" key="1">
    <citation type="submission" date="2024-05" db="EMBL/GenBank/DDBJ databases">
        <authorList>
            <person name="Yang L."/>
            <person name="Pan L."/>
        </authorList>
    </citation>
    <scope>NUCLEOTIDE SEQUENCE</scope>
    <source>
        <strain evidence="1">FCG-7</strain>
    </source>
</reference>
<dbReference type="AlphaFoldDB" id="A0AAU7F8F0"/>
<proteinExistence type="predicted"/>
<dbReference type="EMBL" id="CP157355">
    <property type="protein sequence ID" value="XBM00441.1"/>
    <property type="molecule type" value="Genomic_DNA"/>
</dbReference>
<gene>
    <name evidence="1" type="ORF">ABHF33_15485</name>
</gene>
<dbReference type="KEGG" id="cmav:ABHF33_15485"/>
<sequence length="80" mass="8951">MLRNPLQCLCSGRAFNLSTENVNKPAFETQYFLLHQAFCGLIILLANKRSALCAAVYALVDGRKLVVFHPLRGRINVFAL</sequence>
<evidence type="ECO:0000313" key="1">
    <source>
        <dbReference type="EMBL" id="XBM00441.1"/>
    </source>
</evidence>
<accession>A0AAU7F8F0</accession>
<protein>
    <submittedName>
        <fullName evidence="1">Uncharacterized protein</fullName>
    </submittedName>
</protein>